<evidence type="ECO:0000313" key="2">
    <source>
        <dbReference type="Proteomes" id="UP000635071"/>
    </source>
</evidence>
<organism evidence="1 2">
    <name type="scientific">Sandarakinorhabdus glacialis</name>
    <dbReference type="NCBI Taxonomy" id="1614636"/>
    <lineage>
        <taxon>Bacteria</taxon>
        <taxon>Pseudomonadati</taxon>
        <taxon>Pseudomonadota</taxon>
        <taxon>Alphaproteobacteria</taxon>
        <taxon>Sphingomonadales</taxon>
        <taxon>Sphingosinicellaceae</taxon>
        <taxon>Sandarakinorhabdus</taxon>
    </lineage>
</organism>
<reference evidence="1" key="1">
    <citation type="journal article" date="2014" name="Int. J. Syst. Evol. Microbiol.">
        <title>Complete genome sequence of Corynebacterium casei LMG S-19264T (=DSM 44701T), isolated from a smear-ripened cheese.</title>
        <authorList>
            <consortium name="US DOE Joint Genome Institute (JGI-PGF)"/>
            <person name="Walter F."/>
            <person name="Albersmeier A."/>
            <person name="Kalinowski J."/>
            <person name="Ruckert C."/>
        </authorList>
    </citation>
    <scope>NUCLEOTIDE SEQUENCE</scope>
    <source>
        <strain evidence="1">CGMCC 1.15519</strain>
    </source>
</reference>
<gene>
    <name evidence="1" type="ORF">GCM10011529_24290</name>
</gene>
<sequence>MPRRLLDQLEQHEPQFGTVENAAAATEAARTTAAWSATPRAAVTEAGADLVTHFSRKSLEAIAETVRATLAGISTAAAVLMFEAMHLDRLWLSS</sequence>
<proteinExistence type="predicted"/>
<dbReference type="AlphaFoldDB" id="A0A916ZYG0"/>
<evidence type="ECO:0000313" key="1">
    <source>
        <dbReference type="EMBL" id="GGE16982.1"/>
    </source>
</evidence>
<name>A0A916ZYG0_9SPHN</name>
<accession>A0A916ZYG0</accession>
<dbReference type="EMBL" id="BMJM01000009">
    <property type="protein sequence ID" value="GGE16982.1"/>
    <property type="molecule type" value="Genomic_DNA"/>
</dbReference>
<comment type="caution">
    <text evidence="1">The sequence shown here is derived from an EMBL/GenBank/DDBJ whole genome shotgun (WGS) entry which is preliminary data.</text>
</comment>
<keyword evidence="2" id="KW-1185">Reference proteome</keyword>
<protein>
    <submittedName>
        <fullName evidence="1">Uncharacterized protein</fullName>
    </submittedName>
</protein>
<reference evidence="1" key="2">
    <citation type="submission" date="2020-09" db="EMBL/GenBank/DDBJ databases">
        <authorList>
            <person name="Sun Q."/>
            <person name="Zhou Y."/>
        </authorList>
    </citation>
    <scope>NUCLEOTIDE SEQUENCE</scope>
    <source>
        <strain evidence="1">CGMCC 1.15519</strain>
    </source>
</reference>
<dbReference type="Proteomes" id="UP000635071">
    <property type="component" value="Unassembled WGS sequence"/>
</dbReference>